<evidence type="ECO:0000256" key="11">
    <source>
        <dbReference type="RuleBase" id="RU004136"/>
    </source>
</evidence>
<dbReference type="PANTHER" id="PTHR43024">
    <property type="entry name" value="UDP-N-ACETYLMURAMOYL-TRIPEPTIDE--D-ALANYL-D-ALANINE LIGASE"/>
    <property type="match status" value="1"/>
</dbReference>
<sequence>MNEALWDVDAMAAAMHARPLGDLPAAISGISIDTRTLEAGDAFFAIQGDRFDGHDFLTAATKAGAALHVVSEQKLPALGRVQSPLLIVDDVLKAMSRLAEAARARSKATIVAVTGSVGKTTTKEALRHGLAAEGKVHASAASFNNHWGVPLSLARLPRDARFAIFEIGMNHPGEIRPLVKLVRPHLAIITLIAPAHLGHFRDLDEIAEAKAEIFEGLVSDGTAILNADDPQCGPLATMARKAGVTEIRTFGESAGADFRLLSFAPTGEHSVMEANMGGETVRVELTSRGRHMAQNVLAVLGAASLAHADLHRVAGALKDWRAVKGRGGRDLLPMPAGGHVELIDESYNANPASMRAALDVLSASRPGEGGRRIAVLGDMLELGDKAPGLHAGLVEPIEAAGVDLVFLAGDEMKALDDVLESRVRREWHENAGELLESLLKTMRTGDVVMVKASKSIGFSPLVDKLLALYPPKAAETDAPETSSGDAMSPAEPPADDTDPAGAA</sequence>
<evidence type="ECO:0000313" key="16">
    <source>
        <dbReference type="EMBL" id="EAS51521.1"/>
    </source>
</evidence>
<comment type="catalytic activity">
    <reaction evidence="10 11">
        <text>D-alanyl-D-alanine + UDP-N-acetyl-alpha-D-muramoyl-L-alanyl-gamma-D-glutamyl-meso-2,6-diaminopimelate + ATP = UDP-N-acetyl-alpha-D-muramoyl-L-alanyl-gamma-D-glutamyl-meso-2,6-diaminopimeloyl-D-alanyl-D-alanine + ADP + phosphate + H(+)</text>
        <dbReference type="Rhea" id="RHEA:28374"/>
        <dbReference type="ChEBI" id="CHEBI:15378"/>
        <dbReference type="ChEBI" id="CHEBI:30616"/>
        <dbReference type="ChEBI" id="CHEBI:43474"/>
        <dbReference type="ChEBI" id="CHEBI:57822"/>
        <dbReference type="ChEBI" id="CHEBI:61386"/>
        <dbReference type="ChEBI" id="CHEBI:83905"/>
        <dbReference type="ChEBI" id="CHEBI:456216"/>
        <dbReference type="EC" id="6.3.2.10"/>
    </reaction>
</comment>
<keyword evidence="1 10" id="KW-0963">Cytoplasm</keyword>
<reference evidence="16 17" key="1">
    <citation type="journal article" date="2008" name="Appl. Environ. Microbiol.">
        <title>Genomic insights into Mn(II) oxidation by the marine alphaproteobacterium Aurantimonas sp. strain SI85-9A1.</title>
        <authorList>
            <person name="Dick G.J."/>
            <person name="Podell S."/>
            <person name="Johnson H.A."/>
            <person name="Rivera-Espinoza Y."/>
            <person name="Bernier-Latmani R."/>
            <person name="McCarthy J.K."/>
            <person name="Torpey J.W."/>
            <person name="Clement B.G."/>
            <person name="Gaasterland T."/>
            <person name="Tebo B.M."/>
        </authorList>
    </citation>
    <scope>NUCLEOTIDE SEQUENCE [LARGE SCALE GENOMIC DNA]</scope>
    <source>
        <strain evidence="16 17">SI85-9A1</strain>
    </source>
</reference>
<dbReference type="GO" id="GO:0008766">
    <property type="term" value="F:UDP-N-acetylmuramoylalanyl-D-glutamyl-2,6-diaminopimelate-D-alanyl-D-alanine ligase activity"/>
    <property type="evidence" value="ECO:0007669"/>
    <property type="project" value="RHEA"/>
</dbReference>
<dbReference type="Pfam" id="PF01225">
    <property type="entry name" value="Mur_ligase"/>
    <property type="match status" value="1"/>
</dbReference>
<dbReference type="Gene3D" id="3.90.190.20">
    <property type="entry name" value="Mur ligase, C-terminal domain"/>
    <property type="match status" value="1"/>
</dbReference>
<dbReference type="GO" id="GO:0047480">
    <property type="term" value="F:UDP-N-acetylmuramoyl-tripeptide-D-alanyl-D-alanine ligase activity"/>
    <property type="evidence" value="ECO:0007669"/>
    <property type="project" value="UniProtKB-UniRule"/>
</dbReference>
<dbReference type="InterPro" id="IPR036565">
    <property type="entry name" value="Mur-like_cat_sf"/>
</dbReference>
<keyword evidence="3 10" id="KW-0132">Cell division</keyword>
<dbReference type="HAMAP" id="MF_02019">
    <property type="entry name" value="MurF"/>
    <property type="match status" value="1"/>
</dbReference>
<keyword evidence="6 10" id="KW-0133">Cell shape</keyword>
<evidence type="ECO:0000256" key="12">
    <source>
        <dbReference type="SAM" id="MobiDB-lite"/>
    </source>
</evidence>
<evidence type="ECO:0000256" key="2">
    <source>
        <dbReference type="ARBA" id="ARBA00022598"/>
    </source>
</evidence>
<feature type="binding site" evidence="10">
    <location>
        <begin position="115"/>
        <end position="121"/>
    </location>
    <ligand>
        <name>ATP</name>
        <dbReference type="ChEBI" id="CHEBI:30616"/>
    </ligand>
</feature>
<feature type="region of interest" description="Disordered" evidence="12">
    <location>
        <begin position="473"/>
        <end position="503"/>
    </location>
</feature>
<dbReference type="GO" id="GO:0005737">
    <property type="term" value="C:cytoplasm"/>
    <property type="evidence" value="ECO:0007669"/>
    <property type="project" value="UniProtKB-SubCell"/>
</dbReference>
<dbReference type="Pfam" id="PF08245">
    <property type="entry name" value="Mur_ligase_M"/>
    <property type="match status" value="1"/>
</dbReference>
<accession>Q1YM60</accession>
<keyword evidence="17" id="KW-1185">Reference proteome</keyword>
<dbReference type="InterPro" id="IPR000713">
    <property type="entry name" value="Mur_ligase_N"/>
</dbReference>
<organism evidence="16 17">
    <name type="scientific">Aurantimonas manganoxydans (strain ATCC BAA-1229 / DSM 21871 / SI85-9A1)</name>
    <dbReference type="NCBI Taxonomy" id="287752"/>
    <lineage>
        <taxon>Bacteria</taxon>
        <taxon>Pseudomonadati</taxon>
        <taxon>Pseudomonadota</taxon>
        <taxon>Alphaproteobacteria</taxon>
        <taxon>Hyphomicrobiales</taxon>
        <taxon>Aurantimonadaceae</taxon>
        <taxon>Aurantimonas</taxon>
    </lineage>
</organism>
<dbReference type="InterPro" id="IPR035911">
    <property type="entry name" value="MurE/MurF_N"/>
</dbReference>
<keyword evidence="7 10" id="KW-0573">Peptidoglycan synthesis</keyword>
<comment type="similarity">
    <text evidence="10">Belongs to the MurCDEF family. MurF subfamily.</text>
</comment>
<dbReference type="HOGENOM" id="CLU_031507_4_1_5"/>
<feature type="compositionally biased region" description="Acidic residues" evidence="12">
    <location>
        <begin position="493"/>
        <end position="503"/>
    </location>
</feature>
<dbReference type="GO" id="GO:0008360">
    <property type="term" value="P:regulation of cell shape"/>
    <property type="evidence" value="ECO:0007669"/>
    <property type="project" value="UniProtKB-KW"/>
</dbReference>
<evidence type="ECO:0000259" key="14">
    <source>
        <dbReference type="Pfam" id="PF02875"/>
    </source>
</evidence>
<proteinExistence type="inferred from homology"/>
<evidence type="ECO:0000313" key="17">
    <source>
        <dbReference type="Proteomes" id="UP000000321"/>
    </source>
</evidence>
<keyword evidence="8 10" id="KW-0131">Cell cycle</keyword>
<evidence type="ECO:0000256" key="10">
    <source>
        <dbReference type="HAMAP-Rule" id="MF_02019"/>
    </source>
</evidence>
<dbReference type="EMBL" id="AAPJ01000001">
    <property type="protein sequence ID" value="EAS51521.1"/>
    <property type="molecule type" value="Genomic_DNA"/>
</dbReference>
<evidence type="ECO:0000259" key="15">
    <source>
        <dbReference type="Pfam" id="PF08245"/>
    </source>
</evidence>
<name>Q1YM60_AURMS</name>
<dbReference type="OrthoDB" id="9801978at2"/>
<dbReference type="RefSeq" id="WP_009210159.1">
    <property type="nucleotide sequence ID" value="NZ_BBWP01000001.1"/>
</dbReference>
<dbReference type="UniPathway" id="UPA00219"/>
<feature type="domain" description="Mur ligase central" evidence="15">
    <location>
        <begin position="113"/>
        <end position="303"/>
    </location>
</feature>
<dbReference type="InterPro" id="IPR013221">
    <property type="entry name" value="Mur_ligase_cen"/>
</dbReference>
<evidence type="ECO:0000256" key="8">
    <source>
        <dbReference type="ARBA" id="ARBA00023306"/>
    </source>
</evidence>
<dbReference type="InterPro" id="IPR051046">
    <property type="entry name" value="MurCDEF_CellWall_CoF430Synth"/>
</dbReference>
<dbReference type="GO" id="GO:0071555">
    <property type="term" value="P:cell wall organization"/>
    <property type="evidence" value="ECO:0007669"/>
    <property type="project" value="UniProtKB-KW"/>
</dbReference>
<dbReference type="SUPFAM" id="SSF53244">
    <property type="entry name" value="MurD-like peptide ligases, peptide-binding domain"/>
    <property type="match status" value="1"/>
</dbReference>
<comment type="pathway">
    <text evidence="10 11">Cell wall biogenesis; peptidoglycan biosynthesis.</text>
</comment>
<comment type="caution">
    <text evidence="16">The sequence shown here is derived from an EMBL/GenBank/DDBJ whole genome shotgun (WGS) entry which is preliminary data.</text>
</comment>
<dbReference type="Gene3D" id="3.40.1190.10">
    <property type="entry name" value="Mur-like, catalytic domain"/>
    <property type="match status" value="1"/>
</dbReference>
<dbReference type="PANTHER" id="PTHR43024:SF1">
    <property type="entry name" value="UDP-N-ACETYLMURAMOYL-TRIPEPTIDE--D-ALANYL-D-ALANINE LIGASE"/>
    <property type="match status" value="1"/>
</dbReference>
<feature type="domain" description="Mur ligase C-terminal" evidence="14">
    <location>
        <begin position="339"/>
        <end position="453"/>
    </location>
</feature>
<evidence type="ECO:0000256" key="4">
    <source>
        <dbReference type="ARBA" id="ARBA00022741"/>
    </source>
</evidence>
<comment type="function">
    <text evidence="10 11">Involved in cell wall formation. Catalyzes the final step in the synthesis of UDP-N-acetylmuramoyl-pentapeptide, the precursor of murein.</text>
</comment>
<evidence type="ECO:0000256" key="7">
    <source>
        <dbReference type="ARBA" id="ARBA00022984"/>
    </source>
</evidence>
<keyword evidence="9 10" id="KW-0961">Cell wall biogenesis/degradation</keyword>
<keyword evidence="4 10" id="KW-0547">Nucleotide-binding</keyword>
<dbReference type="Proteomes" id="UP000000321">
    <property type="component" value="Unassembled WGS sequence"/>
</dbReference>
<dbReference type="GO" id="GO:0005524">
    <property type="term" value="F:ATP binding"/>
    <property type="evidence" value="ECO:0007669"/>
    <property type="project" value="UniProtKB-UniRule"/>
</dbReference>
<gene>
    <name evidence="10" type="primary">murF</name>
    <name evidence="16" type="ORF">SI859A1_02337</name>
</gene>
<feature type="domain" description="Mur ligase N-terminal catalytic" evidence="13">
    <location>
        <begin position="27"/>
        <end position="101"/>
    </location>
</feature>
<evidence type="ECO:0000256" key="5">
    <source>
        <dbReference type="ARBA" id="ARBA00022840"/>
    </source>
</evidence>
<evidence type="ECO:0000259" key="13">
    <source>
        <dbReference type="Pfam" id="PF01225"/>
    </source>
</evidence>
<dbReference type="EC" id="6.3.2.10" evidence="10 11"/>
<evidence type="ECO:0000256" key="1">
    <source>
        <dbReference type="ARBA" id="ARBA00022490"/>
    </source>
</evidence>
<dbReference type="GO" id="GO:0009252">
    <property type="term" value="P:peptidoglycan biosynthetic process"/>
    <property type="evidence" value="ECO:0007669"/>
    <property type="project" value="UniProtKB-UniRule"/>
</dbReference>
<dbReference type="Gene3D" id="3.40.1390.10">
    <property type="entry name" value="MurE/MurF, N-terminal domain"/>
    <property type="match status" value="1"/>
</dbReference>
<dbReference type="NCBIfam" id="TIGR01143">
    <property type="entry name" value="murF"/>
    <property type="match status" value="1"/>
</dbReference>
<dbReference type="GO" id="GO:0051301">
    <property type="term" value="P:cell division"/>
    <property type="evidence" value="ECO:0007669"/>
    <property type="project" value="UniProtKB-KW"/>
</dbReference>
<dbReference type="AlphaFoldDB" id="Q1YM60"/>
<evidence type="ECO:0000256" key="9">
    <source>
        <dbReference type="ARBA" id="ARBA00023316"/>
    </source>
</evidence>
<dbReference type="SUPFAM" id="SSF63418">
    <property type="entry name" value="MurE/MurF N-terminal domain"/>
    <property type="match status" value="1"/>
</dbReference>
<dbReference type="InterPro" id="IPR036615">
    <property type="entry name" value="Mur_ligase_C_dom_sf"/>
</dbReference>
<comment type="subcellular location">
    <subcellularLocation>
        <location evidence="10 11">Cytoplasm</location>
    </subcellularLocation>
</comment>
<dbReference type="Pfam" id="PF02875">
    <property type="entry name" value="Mur_ligase_C"/>
    <property type="match status" value="1"/>
</dbReference>
<dbReference type="InterPro" id="IPR005863">
    <property type="entry name" value="UDP-N-AcMur_synth"/>
</dbReference>
<dbReference type="BioCyc" id="AURANTIMONAS:SI859A1_02337-MONOMER"/>
<protein>
    <recommendedName>
        <fullName evidence="10 11">UDP-N-acetylmuramoyl-tripeptide--D-alanyl-D-alanine ligase</fullName>
        <ecNumber evidence="10 11">6.3.2.10</ecNumber>
    </recommendedName>
    <alternativeName>
        <fullName evidence="10">D-alanyl-D-alanine-adding enzyme</fullName>
    </alternativeName>
</protein>
<evidence type="ECO:0000256" key="3">
    <source>
        <dbReference type="ARBA" id="ARBA00022618"/>
    </source>
</evidence>
<evidence type="ECO:0000256" key="6">
    <source>
        <dbReference type="ARBA" id="ARBA00022960"/>
    </source>
</evidence>
<keyword evidence="2 10" id="KW-0436">Ligase</keyword>
<keyword evidence="5 10" id="KW-0067">ATP-binding</keyword>
<dbReference type="InterPro" id="IPR004101">
    <property type="entry name" value="Mur_ligase_C"/>
</dbReference>
<dbReference type="SUPFAM" id="SSF53623">
    <property type="entry name" value="MurD-like peptide ligases, catalytic domain"/>
    <property type="match status" value="1"/>
</dbReference>
<dbReference type="NCBIfam" id="NF010693">
    <property type="entry name" value="PRK14093.1"/>
    <property type="match status" value="1"/>
</dbReference>